<keyword evidence="4" id="KW-1185">Reference proteome</keyword>
<name>A0A542DPD4_AMYCI</name>
<proteinExistence type="predicted"/>
<protein>
    <recommendedName>
        <fullName evidence="5">Secreted protein</fullName>
    </recommendedName>
</protein>
<feature type="region of interest" description="Disordered" evidence="1">
    <location>
        <begin position="133"/>
        <end position="153"/>
    </location>
</feature>
<evidence type="ECO:0008006" key="5">
    <source>
        <dbReference type="Google" id="ProtNLM"/>
    </source>
</evidence>
<sequence length="176" mass="18656">MRRSTIAGVLTGLALLVPLTACGGEDKGSDVASISGDTETSEQKAPEDMSDQDIQEAMLEYAGCMRDHGVDMPDPGQGGAMPAMPAGDADPKFERAHEECRSALPNGGERPELSPEEIDEMRKQAKCLREHGLDVKVPTAENPGLAIPMDSDDPEAKKAFEECGMGGAVTRMEPAK</sequence>
<feature type="region of interest" description="Disordered" evidence="1">
    <location>
        <begin position="24"/>
        <end position="50"/>
    </location>
</feature>
<evidence type="ECO:0000256" key="1">
    <source>
        <dbReference type="SAM" id="MobiDB-lite"/>
    </source>
</evidence>
<dbReference type="AlphaFoldDB" id="A0A542DPD4"/>
<dbReference type="RefSeq" id="WP_142000567.1">
    <property type="nucleotide sequence ID" value="NZ_VFML01000001.1"/>
</dbReference>
<comment type="caution">
    <text evidence="3">The sequence shown here is derived from an EMBL/GenBank/DDBJ whole genome shotgun (WGS) entry which is preliminary data.</text>
</comment>
<feature type="signal peptide" evidence="2">
    <location>
        <begin position="1"/>
        <end position="23"/>
    </location>
</feature>
<dbReference type="EMBL" id="VFML01000001">
    <property type="protein sequence ID" value="TQJ04960.1"/>
    <property type="molecule type" value="Genomic_DNA"/>
</dbReference>
<feature type="compositionally biased region" description="Basic and acidic residues" evidence="1">
    <location>
        <begin position="89"/>
        <end position="101"/>
    </location>
</feature>
<accession>A0A542DPD4</accession>
<feature type="chain" id="PRO_5021909547" description="Secreted protein" evidence="2">
    <location>
        <begin position="24"/>
        <end position="176"/>
    </location>
</feature>
<evidence type="ECO:0000256" key="2">
    <source>
        <dbReference type="SAM" id="SignalP"/>
    </source>
</evidence>
<reference evidence="3 4" key="1">
    <citation type="submission" date="2019-06" db="EMBL/GenBank/DDBJ databases">
        <title>Sequencing the genomes of 1000 actinobacteria strains.</title>
        <authorList>
            <person name="Klenk H.-P."/>
        </authorList>
    </citation>
    <scope>NUCLEOTIDE SEQUENCE [LARGE SCALE GENOMIC DNA]</scope>
    <source>
        <strain evidence="3 4">DSM 45679</strain>
    </source>
</reference>
<evidence type="ECO:0000313" key="4">
    <source>
        <dbReference type="Proteomes" id="UP000320876"/>
    </source>
</evidence>
<keyword evidence="2" id="KW-0732">Signal</keyword>
<gene>
    <name evidence="3" type="ORF">FB471_4772</name>
</gene>
<feature type="compositionally biased region" description="Low complexity" evidence="1">
    <location>
        <begin position="72"/>
        <end position="88"/>
    </location>
</feature>
<organism evidence="3 4">
    <name type="scientific">Amycolatopsis cihanbeyliensis</name>
    <dbReference type="NCBI Taxonomy" id="1128664"/>
    <lineage>
        <taxon>Bacteria</taxon>
        <taxon>Bacillati</taxon>
        <taxon>Actinomycetota</taxon>
        <taxon>Actinomycetes</taxon>
        <taxon>Pseudonocardiales</taxon>
        <taxon>Pseudonocardiaceae</taxon>
        <taxon>Amycolatopsis</taxon>
    </lineage>
</organism>
<evidence type="ECO:0000313" key="3">
    <source>
        <dbReference type="EMBL" id="TQJ04960.1"/>
    </source>
</evidence>
<dbReference type="Proteomes" id="UP000320876">
    <property type="component" value="Unassembled WGS sequence"/>
</dbReference>
<dbReference type="OrthoDB" id="7949713at2"/>
<feature type="region of interest" description="Disordered" evidence="1">
    <location>
        <begin position="66"/>
        <end position="115"/>
    </location>
</feature>